<reference evidence="2 3" key="1">
    <citation type="submission" date="2017-06" db="EMBL/GenBank/DDBJ databases">
        <authorList>
            <person name="Kim H.J."/>
            <person name="Triplett B.A."/>
        </authorList>
    </citation>
    <scope>NUCLEOTIDE SEQUENCE [LARGE SCALE GENOMIC DNA]</scope>
    <source>
        <strain evidence="2 3">DSM 14713</strain>
    </source>
</reference>
<gene>
    <name evidence="2" type="ORF">MEBOL_005346</name>
</gene>
<name>A0A250IJC8_9BACT</name>
<dbReference type="EMBL" id="CP022163">
    <property type="protein sequence ID" value="ATB31875.1"/>
    <property type="molecule type" value="Genomic_DNA"/>
</dbReference>
<evidence type="ECO:0000313" key="2">
    <source>
        <dbReference type="EMBL" id="ATB31875.1"/>
    </source>
</evidence>
<dbReference type="Gene3D" id="3.30.1490.20">
    <property type="entry name" value="ATP-grasp fold, A domain"/>
    <property type="match status" value="1"/>
</dbReference>
<dbReference type="Gene3D" id="3.30.470.20">
    <property type="entry name" value="ATP-grasp fold, B domain"/>
    <property type="match status" value="1"/>
</dbReference>
<accession>A0A250IJC8</accession>
<dbReference type="GO" id="GO:0005524">
    <property type="term" value="F:ATP binding"/>
    <property type="evidence" value="ECO:0007669"/>
    <property type="project" value="InterPro"/>
</dbReference>
<dbReference type="InterPro" id="IPR013815">
    <property type="entry name" value="ATP_grasp_subdomain_1"/>
</dbReference>
<sequence>MSVVSLQEALSEEDFGGKAVQLGAALRARLTVPPGFALSVRQVNQIAEGEPEAMAQVRELLAQVGPSVAVRSSAVGEDSANASFAGQHLTALAVRTQDALVDAVKQVWASGRSDAALGYRRKMGWEGEPRVAVVVQHLVAAECAGVLFTCDPMTGADERVIEATWGLGEAVVAGLVTPDRYRISRDGRILERTAGEKDLAILPLPEGGTHEVAVEPERVNALCLDDERLHALNALAARCEAHFGGQQDLEFAFVGPNLYLLQRRAVTRVG</sequence>
<dbReference type="PANTHER" id="PTHR43615:SF1">
    <property type="entry name" value="PPDK_N DOMAIN-CONTAINING PROTEIN"/>
    <property type="match status" value="1"/>
</dbReference>
<evidence type="ECO:0000313" key="3">
    <source>
        <dbReference type="Proteomes" id="UP000217289"/>
    </source>
</evidence>
<dbReference type="GO" id="GO:0016301">
    <property type="term" value="F:kinase activity"/>
    <property type="evidence" value="ECO:0007669"/>
    <property type="project" value="InterPro"/>
</dbReference>
<organism evidence="2 3">
    <name type="scientific">Melittangium boletus DSM 14713</name>
    <dbReference type="NCBI Taxonomy" id="1294270"/>
    <lineage>
        <taxon>Bacteria</taxon>
        <taxon>Pseudomonadati</taxon>
        <taxon>Myxococcota</taxon>
        <taxon>Myxococcia</taxon>
        <taxon>Myxococcales</taxon>
        <taxon>Cystobacterineae</taxon>
        <taxon>Archangiaceae</taxon>
        <taxon>Melittangium</taxon>
    </lineage>
</organism>
<dbReference type="AlphaFoldDB" id="A0A250IJC8"/>
<dbReference type="OrthoDB" id="9760711at2"/>
<dbReference type="Pfam" id="PF01326">
    <property type="entry name" value="PPDK_N"/>
    <property type="match status" value="1"/>
</dbReference>
<proteinExistence type="predicted"/>
<dbReference type="PANTHER" id="PTHR43615">
    <property type="entry name" value="PHOSPHOENOLPYRUVATE SYNTHASE-RELATED"/>
    <property type="match status" value="1"/>
</dbReference>
<dbReference type="SUPFAM" id="SSF56059">
    <property type="entry name" value="Glutathione synthetase ATP-binding domain-like"/>
    <property type="match status" value="1"/>
</dbReference>
<dbReference type="RefSeq" id="WP_095980148.1">
    <property type="nucleotide sequence ID" value="NZ_CP022163.1"/>
</dbReference>
<feature type="domain" description="Pyruvate phosphate dikinase AMP/ATP-binding" evidence="1">
    <location>
        <begin position="61"/>
        <end position="268"/>
    </location>
</feature>
<dbReference type="InterPro" id="IPR051549">
    <property type="entry name" value="PEP_Utilizing_Enz"/>
</dbReference>
<dbReference type="KEGG" id="mbd:MEBOL_005346"/>
<dbReference type="Proteomes" id="UP000217289">
    <property type="component" value="Chromosome"/>
</dbReference>
<keyword evidence="3" id="KW-1185">Reference proteome</keyword>
<evidence type="ECO:0000259" key="1">
    <source>
        <dbReference type="Pfam" id="PF01326"/>
    </source>
</evidence>
<dbReference type="InterPro" id="IPR002192">
    <property type="entry name" value="PPDK_AMP/ATP-bd"/>
</dbReference>
<protein>
    <recommendedName>
        <fullName evidence="1">Pyruvate phosphate dikinase AMP/ATP-binding domain-containing protein</fullName>
    </recommendedName>
</protein>